<keyword evidence="2" id="KW-1185">Reference proteome</keyword>
<protein>
    <submittedName>
        <fullName evidence="1">Uncharacterized protein</fullName>
    </submittedName>
</protein>
<organism evidence="1 2">
    <name type="scientific">Maribacter phage Colly_1</name>
    <dbReference type="NCBI Taxonomy" id="2745691"/>
    <lineage>
        <taxon>Viruses</taxon>
        <taxon>Duplodnaviria</taxon>
        <taxon>Heunggongvirae</taxon>
        <taxon>Uroviricota</taxon>
        <taxon>Caudoviricetes</taxon>
        <taxon>Molycolviridae</taxon>
        <taxon>Mollyvirus</taxon>
        <taxon>Mollyvirus colly</taxon>
    </lineage>
</organism>
<accession>A0A8E4UY15</accession>
<evidence type="ECO:0000313" key="2">
    <source>
        <dbReference type="Proteomes" id="UP000693899"/>
    </source>
</evidence>
<evidence type="ECO:0000313" key="1">
    <source>
        <dbReference type="EMBL" id="QQO97336.1"/>
    </source>
</evidence>
<sequence length="118" mass="14119">METTKVSQIRIRDFVRKFTNNLFSDAELDGLRLTSRVTLFINVDDEKFSTRDNIAYMNDYLKPVRNEKNEIEWHVFCQHTGEMCGICQNRELLNSYVKDLKISQVYTKLFNEDEFHKQ</sequence>
<dbReference type="EMBL" id="MT732450">
    <property type="protein sequence ID" value="QQO97336.1"/>
    <property type="molecule type" value="Genomic_DNA"/>
</dbReference>
<name>A0A8E4UY15_9CAUD</name>
<dbReference type="Proteomes" id="UP000693899">
    <property type="component" value="Segment"/>
</dbReference>
<proteinExistence type="predicted"/>
<gene>
    <name evidence="1" type="ORF">Colly1_52</name>
</gene>
<reference evidence="1" key="1">
    <citation type="submission" date="2020-07" db="EMBL/GenBank/DDBJ databases">
        <title>Highly diverse flavobacterial phages as mortality factor during North Sea spring blooms.</title>
        <authorList>
            <person name="Bartlau N."/>
            <person name="Wichels A."/>
            <person name="Krohne G."/>
            <person name="Adriaenssens E.M."/>
            <person name="Heins A."/>
            <person name="Fuchs B.M."/>
            <person name="Amann R."/>
            <person name="Moraru C."/>
        </authorList>
    </citation>
    <scope>NUCLEOTIDE SEQUENCE</scope>
</reference>